<evidence type="ECO:0000313" key="4">
    <source>
        <dbReference type="Proteomes" id="UP000467522"/>
    </source>
</evidence>
<keyword evidence="2" id="KW-0732">Signal</keyword>
<dbReference type="AlphaFoldDB" id="A0A833PR30"/>
<protein>
    <recommendedName>
        <fullName evidence="5">Lipoprotein</fullName>
    </recommendedName>
</protein>
<dbReference type="Proteomes" id="UP000467522">
    <property type="component" value="Unassembled WGS sequence"/>
</dbReference>
<feature type="chain" id="PRO_5032715686" description="Lipoprotein" evidence="2">
    <location>
        <begin position="27"/>
        <end position="88"/>
    </location>
</feature>
<evidence type="ECO:0000313" key="3">
    <source>
        <dbReference type="EMBL" id="KAF1036778.1"/>
    </source>
</evidence>
<comment type="caution">
    <text evidence="3">The sequence shown here is derived from an EMBL/GenBank/DDBJ whole genome shotgun (WGS) entry which is preliminary data.</text>
</comment>
<feature type="region of interest" description="Disordered" evidence="1">
    <location>
        <begin position="54"/>
        <end position="88"/>
    </location>
</feature>
<sequence>MKASLKVTAACAAISSAIALTGTVWSAGIPSASVPHARVTPPPRAVVATEIMPGVPEEGKRHAEREHGRGPNFKEGKHRLSNGNFQRD</sequence>
<feature type="compositionally biased region" description="Basic and acidic residues" evidence="1">
    <location>
        <begin position="57"/>
        <end position="75"/>
    </location>
</feature>
<evidence type="ECO:0000256" key="2">
    <source>
        <dbReference type="SAM" id="SignalP"/>
    </source>
</evidence>
<reference evidence="4" key="1">
    <citation type="journal article" date="2020" name="MBio">
        <title>Horizontal gene transfer to a defensive symbiont with a reduced genome amongst a multipartite beetle microbiome.</title>
        <authorList>
            <person name="Waterworth S.C."/>
            <person name="Florez L.V."/>
            <person name="Rees E.R."/>
            <person name="Hertweck C."/>
            <person name="Kaltenpoth M."/>
            <person name="Kwan J.C."/>
        </authorList>
    </citation>
    <scope>NUCLEOTIDE SEQUENCE [LARGE SCALE GENOMIC DNA]</scope>
</reference>
<feature type="signal peptide" evidence="2">
    <location>
        <begin position="1"/>
        <end position="26"/>
    </location>
</feature>
<accession>A0A833PR30</accession>
<evidence type="ECO:0000256" key="1">
    <source>
        <dbReference type="SAM" id="MobiDB-lite"/>
    </source>
</evidence>
<name>A0A833PR30_BURL3</name>
<organism evidence="3 4">
    <name type="scientific">Burkholderia lata (strain ATCC 17760 / DSM 23089 / LMG 22485 / NCIMB 9086 / R18194 / 383)</name>
    <dbReference type="NCBI Taxonomy" id="482957"/>
    <lineage>
        <taxon>Bacteria</taxon>
        <taxon>Pseudomonadati</taxon>
        <taxon>Pseudomonadota</taxon>
        <taxon>Betaproteobacteria</taxon>
        <taxon>Burkholderiales</taxon>
        <taxon>Burkholderiaceae</taxon>
        <taxon>Burkholderia</taxon>
        <taxon>Burkholderia cepacia complex</taxon>
    </lineage>
</organism>
<evidence type="ECO:0008006" key="5">
    <source>
        <dbReference type="Google" id="ProtNLM"/>
    </source>
</evidence>
<gene>
    <name evidence="3" type="ORF">GAK33_03820</name>
</gene>
<dbReference type="EMBL" id="WNDV01000011">
    <property type="protein sequence ID" value="KAF1036778.1"/>
    <property type="molecule type" value="Genomic_DNA"/>
</dbReference>
<proteinExistence type="predicted"/>
<dbReference type="RefSeq" id="WP_278647717.1">
    <property type="nucleotide sequence ID" value="NZ_WNDV01000011.1"/>
</dbReference>